<dbReference type="UniPathway" id="UPA00078"/>
<comment type="caution">
    <text evidence="11">The sequence shown here is derived from an EMBL/GenBank/DDBJ whole genome shotgun (WGS) entry which is preliminary data.</text>
</comment>
<dbReference type="PANTHER" id="PTHR13090:SF1">
    <property type="entry name" value="ARGININE-HYDROXYLASE NDUFAF5, MITOCHONDRIAL"/>
    <property type="match status" value="1"/>
</dbReference>
<evidence type="ECO:0000256" key="6">
    <source>
        <dbReference type="ARBA" id="ARBA00022691"/>
    </source>
</evidence>
<evidence type="ECO:0000259" key="10">
    <source>
        <dbReference type="Pfam" id="PF08241"/>
    </source>
</evidence>
<dbReference type="AlphaFoldDB" id="A0A7X4KLL5"/>
<organism evidence="11 12">
    <name type="scientific">Pseudoduganella aquatica</name>
    <dbReference type="NCBI Taxonomy" id="2660641"/>
    <lineage>
        <taxon>Bacteria</taxon>
        <taxon>Pseudomonadati</taxon>
        <taxon>Pseudomonadota</taxon>
        <taxon>Betaproteobacteria</taxon>
        <taxon>Burkholderiales</taxon>
        <taxon>Oxalobacteraceae</taxon>
        <taxon>Telluria group</taxon>
        <taxon>Pseudoduganella</taxon>
    </lineage>
</organism>
<name>A0A7X4KLL5_9BURK</name>
<comment type="catalytic activity">
    <reaction evidence="1 8">
        <text>malonyl-[ACP] + S-adenosyl-L-methionine = malonyl-[ACP] methyl ester + S-adenosyl-L-homocysteine</text>
        <dbReference type="Rhea" id="RHEA:17105"/>
        <dbReference type="Rhea" id="RHEA-COMP:9623"/>
        <dbReference type="Rhea" id="RHEA-COMP:9954"/>
        <dbReference type="ChEBI" id="CHEBI:57856"/>
        <dbReference type="ChEBI" id="CHEBI:59789"/>
        <dbReference type="ChEBI" id="CHEBI:78449"/>
        <dbReference type="ChEBI" id="CHEBI:78845"/>
        <dbReference type="EC" id="2.1.1.197"/>
    </reaction>
</comment>
<reference evidence="11 12" key="1">
    <citation type="submission" date="2019-12" db="EMBL/GenBank/DDBJ databases">
        <title>Novel species isolated from a subtropical stream in China.</title>
        <authorList>
            <person name="Lu H."/>
        </authorList>
    </citation>
    <scope>NUCLEOTIDE SEQUENCE [LARGE SCALE GENOMIC DNA]</scope>
    <source>
        <strain evidence="11 12">FT127W</strain>
    </source>
</reference>
<comment type="function">
    <text evidence="8">Converts the free carboxyl group of a malonyl-thioester to its methyl ester by transfer of a methyl group from S-adenosyl-L-methionine (SAM). It allows to synthesize pimeloyl-ACP via the fatty acid synthetic pathway.</text>
</comment>
<accession>A0A7X4KLL5</accession>
<dbReference type="InterPro" id="IPR013216">
    <property type="entry name" value="Methyltransf_11"/>
</dbReference>
<keyword evidence="4 8" id="KW-0489">Methyltransferase</keyword>
<feature type="region of interest" description="Disordered" evidence="9">
    <location>
        <begin position="290"/>
        <end position="310"/>
    </location>
</feature>
<feature type="domain" description="Methyltransferase type 11" evidence="10">
    <location>
        <begin position="58"/>
        <end position="170"/>
    </location>
</feature>
<dbReference type="GO" id="GO:0032259">
    <property type="term" value="P:methylation"/>
    <property type="evidence" value="ECO:0007669"/>
    <property type="project" value="UniProtKB-KW"/>
</dbReference>
<evidence type="ECO:0000256" key="3">
    <source>
        <dbReference type="ARBA" id="ARBA00012327"/>
    </source>
</evidence>
<keyword evidence="7 8" id="KW-0093">Biotin biosynthesis</keyword>
<comment type="similarity">
    <text evidence="8">Belongs to the methyltransferase superfamily.</text>
</comment>
<dbReference type="HAMAP" id="MF_00835">
    <property type="entry name" value="BioC"/>
    <property type="match status" value="1"/>
</dbReference>
<dbReference type="GO" id="GO:0010340">
    <property type="term" value="F:carboxyl-O-methyltransferase activity"/>
    <property type="evidence" value="ECO:0007669"/>
    <property type="project" value="UniProtKB-UniRule"/>
</dbReference>
<dbReference type="Proteomes" id="UP000450676">
    <property type="component" value="Unassembled WGS sequence"/>
</dbReference>
<dbReference type="EC" id="2.1.1.197" evidence="3 8"/>
<protein>
    <recommendedName>
        <fullName evidence="3 8">Malonyl-[acyl-carrier protein] O-methyltransferase</fullName>
        <shortName evidence="8">Malonyl-ACP O-methyltransferase</shortName>
        <ecNumber evidence="3 8">2.1.1.197</ecNumber>
    </recommendedName>
    <alternativeName>
        <fullName evidence="8">Biotin synthesis protein BioC</fullName>
    </alternativeName>
</protein>
<dbReference type="Gene3D" id="3.40.50.150">
    <property type="entry name" value="Vaccinia Virus protein VP39"/>
    <property type="match status" value="1"/>
</dbReference>
<evidence type="ECO:0000313" key="12">
    <source>
        <dbReference type="Proteomes" id="UP000450676"/>
    </source>
</evidence>
<dbReference type="RefSeq" id="WP_161071621.1">
    <property type="nucleotide sequence ID" value="NZ_WWCU01000006.1"/>
</dbReference>
<evidence type="ECO:0000256" key="2">
    <source>
        <dbReference type="ARBA" id="ARBA00004746"/>
    </source>
</evidence>
<evidence type="ECO:0000256" key="5">
    <source>
        <dbReference type="ARBA" id="ARBA00022679"/>
    </source>
</evidence>
<evidence type="ECO:0000256" key="9">
    <source>
        <dbReference type="SAM" id="MobiDB-lite"/>
    </source>
</evidence>
<dbReference type="Pfam" id="PF08241">
    <property type="entry name" value="Methyltransf_11"/>
    <property type="match status" value="1"/>
</dbReference>
<dbReference type="GO" id="GO:0102130">
    <property type="term" value="F:malonyl-CoA methyltransferase activity"/>
    <property type="evidence" value="ECO:0007669"/>
    <property type="project" value="UniProtKB-EC"/>
</dbReference>
<dbReference type="InterPro" id="IPR050602">
    <property type="entry name" value="Malonyl-ACP_OMT"/>
</dbReference>
<proteinExistence type="inferred from homology"/>
<dbReference type="SUPFAM" id="SSF53335">
    <property type="entry name" value="S-adenosyl-L-methionine-dependent methyltransferases"/>
    <property type="match status" value="1"/>
</dbReference>
<keyword evidence="12" id="KW-1185">Reference proteome</keyword>
<dbReference type="GO" id="GO:0009102">
    <property type="term" value="P:biotin biosynthetic process"/>
    <property type="evidence" value="ECO:0007669"/>
    <property type="project" value="UniProtKB-UniRule"/>
</dbReference>
<evidence type="ECO:0000313" key="11">
    <source>
        <dbReference type="EMBL" id="MYN07257.1"/>
    </source>
</evidence>
<dbReference type="InterPro" id="IPR029063">
    <property type="entry name" value="SAM-dependent_MTases_sf"/>
</dbReference>
<dbReference type="PANTHER" id="PTHR13090">
    <property type="entry name" value="ARGININE-HYDROXYLASE NDUFAF5, MITOCHONDRIAL"/>
    <property type="match status" value="1"/>
</dbReference>
<dbReference type="GO" id="GO:0008757">
    <property type="term" value="F:S-adenosylmethionine-dependent methyltransferase activity"/>
    <property type="evidence" value="ECO:0007669"/>
    <property type="project" value="InterPro"/>
</dbReference>
<evidence type="ECO:0000256" key="4">
    <source>
        <dbReference type="ARBA" id="ARBA00022603"/>
    </source>
</evidence>
<evidence type="ECO:0000256" key="1">
    <source>
        <dbReference type="ARBA" id="ARBA00000852"/>
    </source>
</evidence>
<evidence type="ECO:0000256" key="7">
    <source>
        <dbReference type="ARBA" id="ARBA00022756"/>
    </source>
</evidence>
<keyword evidence="6 8" id="KW-0949">S-adenosyl-L-methionine</keyword>
<sequence>MQVPAKPPKLSAPIDIERVRALFSRPERVAPSDFLRREVSSRMQDRLQLVKIVPQRVLDAGCGEGADLPMLQKMYAAAQILGVDASEAMARAASAATGPAPRGGLNQLISRLLPSKTGVDLACADFAELPLALHSMDLVWSNLALHWHPQPDRVFAEWRRVLRVEGLLMFSCFGPDTFSELRTAFADVDLFPHALPFVDMHDFGDQLVEAGFSTPVLDMEKITVTYDTPEALLADARAWGGNPLATRRRGLLGRAGHAALLAALERQRRPDGKLGLTFEVLYGHAFRPAPRTTSQGESIIRFDLPRKPSK</sequence>
<evidence type="ECO:0000256" key="8">
    <source>
        <dbReference type="HAMAP-Rule" id="MF_00835"/>
    </source>
</evidence>
<keyword evidence="5 8" id="KW-0808">Transferase</keyword>
<gene>
    <name evidence="8" type="primary">bioC</name>
    <name evidence="11" type="ORF">GTP77_07885</name>
</gene>
<dbReference type="CDD" id="cd02440">
    <property type="entry name" value="AdoMet_MTases"/>
    <property type="match status" value="1"/>
</dbReference>
<comment type="pathway">
    <text evidence="2 8">Cofactor biosynthesis; biotin biosynthesis.</text>
</comment>
<dbReference type="InterPro" id="IPR011814">
    <property type="entry name" value="BioC"/>
</dbReference>
<dbReference type="EMBL" id="WWCU01000006">
    <property type="protein sequence ID" value="MYN07257.1"/>
    <property type="molecule type" value="Genomic_DNA"/>
</dbReference>